<evidence type="ECO:0000259" key="2">
    <source>
        <dbReference type="Pfam" id="PF14200"/>
    </source>
</evidence>
<name>A0A8H5FCC9_9AGAR</name>
<dbReference type="EMBL" id="JAACJK010000114">
    <property type="protein sequence ID" value="KAF5331407.1"/>
    <property type="molecule type" value="Genomic_DNA"/>
</dbReference>
<dbReference type="CDD" id="cd23422">
    <property type="entry name" value="beta-trefoil_Ricin_MPL_CNL"/>
    <property type="match status" value="1"/>
</dbReference>
<organism evidence="3 4">
    <name type="scientific">Ephemerocybe angulata</name>
    <dbReference type="NCBI Taxonomy" id="980116"/>
    <lineage>
        <taxon>Eukaryota</taxon>
        <taxon>Fungi</taxon>
        <taxon>Dikarya</taxon>
        <taxon>Basidiomycota</taxon>
        <taxon>Agaricomycotina</taxon>
        <taxon>Agaricomycetes</taxon>
        <taxon>Agaricomycetidae</taxon>
        <taxon>Agaricales</taxon>
        <taxon>Agaricineae</taxon>
        <taxon>Psathyrellaceae</taxon>
        <taxon>Ephemerocybe</taxon>
    </lineage>
</organism>
<dbReference type="InterPro" id="IPR000772">
    <property type="entry name" value="Ricin_B_lectin"/>
</dbReference>
<protein>
    <recommendedName>
        <fullName evidence="2">Ricin B lectin domain-containing protein</fullName>
    </recommendedName>
</protein>
<dbReference type="AlphaFoldDB" id="A0A8H5FCC9"/>
<evidence type="ECO:0000313" key="4">
    <source>
        <dbReference type="Proteomes" id="UP000541558"/>
    </source>
</evidence>
<feature type="region of interest" description="Disordered" evidence="1">
    <location>
        <begin position="350"/>
        <end position="377"/>
    </location>
</feature>
<reference evidence="3 4" key="1">
    <citation type="journal article" date="2020" name="ISME J.">
        <title>Uncovering the hidden diversity of litter-decomposition mechanisms in mushroom-forming fungi.</title>
        <authorList>
            <person name="Floudas D."/>
            <person name="Bentzer J."/>
            <person name="Ahren D."/>
            <person name="Johansson T."/>
            <person name="Persson P."/>
            <person name="Tunlid A."/>
        </authorList>
    </citation>
    <scope>NUCLEOTIDE SEQUENCE [LARGE SCALE GENOMIC DNA]</scope>
    <source>
        <strain evidence="3 4">CBS 175.51</strain>
    </source>
</reference>
<comment type="caution">
    <text evidence="3">The sequence shown here is derived from an EMBL/GenBank/DDBJ whole genome shotgun (WGS) entry which is preliminary data.</text>
</comment>
<dbReference type="OrthoDB" id="2131701at2759"/>
<dbReference type="InterPro" id="IPR035992">
    <property type="entry name" value="Ricin_B-like_lectins"/>
</dbReference>
<dbReference type="SUPFAM" id="SSF50370">
    <property type="entry name" value="Ricin B-like lectins"/>
    <property type="match status" value="2"/>
</dbReference>
<feature type="domain" description="Ricin B lectin" evidence="2">
    <location>
        <begin position="49"/>
        <end position="134"/>
    </location>
</feature>
<dbReference type="Proteomes" id="UP000541558">
    <property type="component" value="Unassembled WGS sequence"/>
</dbReference>
<gene>
    <name evidence="3" type="ORF">D9611_011844</name>
</gene>
<feature type="compositionally biased region" description="Basic and acidic residues" evidence="1">
    <location>
        <begin position="350"/>
        <end position="359"/>
    </location>
</feature>
<dbReference type="Gene3D" id="2.80.10.50">
    <property type="match status" value="2"/>
</dbReference>
<keyword evidence="4" id="KW-1185">Reference proteome</keyword>
<dbReference type="Pfam" id="PF14200">
    <property type="entry name" value="RicinB_lectin_2"/>
    <property type="match status" value="1"/>
</dbReference>
<sequence>MPVEAGPGEQLLESGRTYKFANVKTGSALTIHPTTLRDVQRAHKRPPSCTQWEGSSRNGFWTFKNNETGLYLGFDVCVPANNGRHVVATANAFTWAVISEDAKKGWKKLSVPYTNQYLDLDDHGGWANGITIQSYANHTNQCQKWVIDSDTTFEPFAIPRELYKLLNPTTKTVAHLEEPSNEASDTMKWEVLPSGGGTWFIRNHYNGLYMGIKGTIAEKGTQVVGTEEPFAWNIAPRYKDGRRKPNGALVYVPNTELALNIVAGSSSPGVKMQLWTNPNDWPQYWAFEKAFSTPAAQQPTIAVALPYPAETGVTSPGRSTRPALETLLAETETMKREVKALWEMMEPRQKELEEPKGGFEDDDDNMRTVSAVVPLRR</sequence>
<evidence type="ECO:0000313" key="3">
    <source>
        <dbReference type="EMBL" id="KAF5331407.1"/>
    </source>
</evidence>
<evidence type="ECO:0000256" key="1">
    <source>
        <dbReference type="SAM" id="MobiDB-lite"/>
    </source>
</evidence>
<proteinExistence type="predicted"/>
<accession>A0A8H5FCC9</accession>